<evidence type="ECO:0000313" key="10">
    <source>
        <dbReference type="EMBL" id="BED93114.1"/>
    </source>
</evidence>
<keyword evidence="3" id="KW-0813">Transport</keyword>
<comment type="subcellular location">
    <subcellularLocation>
        <location evidence="1">Membrane</location>
        <topology evidence="1">Multi-pass membrane protein</topology>
    </subcellularLocation>
</comment>
<feature type="transmembrane region" description="Helical" evidence="7">
    <location>
        <begin position="171"/>
        <end position="190"/>
    </location>
</feature>
<feature type="transmembrane region" description="Helical" evidence="7">
    <location>
        <begin position="196"/>
        <end position="214"/>
    </location>
</feature>
<dbReference type="Gene3D" id="3.30.70.1350">
    <property type="entry name" value="Cation efflux protein, cytoplasmic domain"/>
    <property type="match status" value="1"/>
</dbReference>
<evidence type="ECO:0000256" key="7">
    <source>
        <dbReference type="SAM" id="Phobius"/>
    </source>
</evidence>
<dbReference type="FunFam" id="1.20.1510.10:FF:000006">
    <property type="entry name" value="Divalent cation efflux transporter"/>
    <property type="match status" value="1"/>
</dbReference>
<evidence type="ECO:0000256" key="4">
    <source>
        <dbReference type="ARBA" id="ARBA00022692"/>
    </source>
</evidence>
<dbReference type="InterPro" id="IPR050291">
    <property type="entry name" value="CDF_Transporter"/>
</dbReference>
<dbReference type="InterPro" id="IPR027469">
    <property type="entry name" value="Cation_efflux_TMD_sf"/>
</dbReference>
<dbReference type="SUPFAM" id="SSF160240">
    <property type="entry name" value="Cation efflux protein cytoplasmic domain-like"/>
    <property type="match status" value="1"/>
</dbReference>
<organism evidence="10">
    <name type="scientific">Candidatus Paraimprobicoccus trichonymphae</name>
    <dbReference type="NCBI Taxonomy" id="3033793"/>
    <lineage>
        <taxon>Bacteria</taxon>
        <taxon>Bacillati</taxon>
        <taxon>Bacillota</taxon>
        <taxon>Clostridia</taxon>
        <taxon>Candidatus Paraimprobicoccus</taxon>
    </lineage>
</organism>
<dbReference type="SUPFAM" id="SSF161111">
    <property type="entry name" value="Cation efflux protein transmembrane domain-like"/>
    <property type="match status" value="1"/>
</dbReference>
<dbReference type="PANTHER" id="PTHR43840">
    <property type="entry name" value="MITOCHONDRIAL METAL TRANSPORTER 1-RELATED"/>
    <property type="match status" value="1"/>
</dbReference>
<keyword evidence="5 7" id="KW-1133">Transmembrane helix</keyword>
<dbReference type="InterPro" id="IPR036837">
    <property type="entry name" value="Cation_efflux_CTD_sf"/>
</dbReference>
<dbReference type="EMBL" id="AP027925">
    <property type="protein sequence ID" value="BED93114.1"/>
    <property type="molecule type" value="Genomic_DNA"/>
</dbReference>
<dbReference type="KEGG" id="ptrh:RsTaC01_1075"/>
<proteinExistence type="inferred from homology"/>
<protein>
    <submittedName>
        <fullName evidence="10">Cation transporter</fullName>
    </submittedName>
</protein>
<dbReference type="Pfam" id="PF01545">
    <property type="entry name" value="Cation_efflux"/>
    <property type="match status" value="1"/>
</dbReference>
<dbReference type="GO" id="GO:0008324">
    <property type="term" value="F:monoatomic cation transmembrane transporter activity"/>
    <property type="evidence" value="ECO:0007669"/>
    <property type="project" value="InterPro"/>
</dbReference>
<reference evidence="10" key="1">
    <citation type="journal article" date="2023" name="ISME J.">
        <title>Emergence of putative energy parasites within Clostridia revealed by genome analysis of a novel endosymbiotic clade.</title>
        <authorList>
            <person name="Takahashi K."/>
            <person name="Kuwahara H."/>
            <person name="Horikawa Y."/>
            <person name="Izawa K."/>
            <person name="Kato D."/>
            <person name="Inagaki T."/>
            <person name="Yuki M."/>
            <person name="Ohkuma M."/>
            <person name="Hongoh Y."/>
        </authorList>
    </citation>
    <scope>NUCLEOTIDE SEQUENCE</scope>
    <source>
        <strain evidence="10">RsTa-C01</strain>
    </source>
</reference>
<dbReference type="AlphaFoldDB" id="A0AA48I6Q9"/>
<feature type="domain" description="Cation efflux protein cytoplasmic" evidence="9">
    <location>
        <begin position="226"/>
        <end position="302"/>
    </location>
</feature>
<evidence type="ECO:0000256" key="5">
    <source>
        <dbReference type="ARBA" id="ARBA00022989"/>
    </source>
</evidence>
<name>A0AA48I6Q9_9FIRM</name>
<gene>
    <name evidence="10" type="ORF">RsTaC01_1075</name>
</gene>
<dbReference type="Proteomes" id="UP001335720">
    <property type="component" value="Chromosome"/>
</dbReference>
<evidence type="ECO:0000256" key="3">
    <source>
        <dbReference type="ARBA" id="ARBA00022448"/>
    </source>
</evidence>
<feature type="transmembrane region" description="Helical" evidence="7">
    <location>
        <begin position="131"/>
        <end position="150"/>
    </location>
</feature>
<dbReference type="InterPro" id="IPR002524">
    <property type="entry name" value="Cation_efflux"/>
</dbReference>
<dbReference type="Gene3D" id="1.20.1510.10">
    <property type="entry name" value="Cation efflux protein transmembrane domain"/>
    <property type="match status" value="1"/>
</dbReference>
<keyword evidence="6 7" id="KW-0472">Membrane</keyword>
<evidence type="ECO:0000259" key="8">
    <source>
        <dbReference type="Pfam" id="PF01545"/>
    </source>
</evidence>
<dbReference type="PANTHER" id="PTHR43840:SF50">
    <property type="entry name" value="MANGANESE EFFLUX SYSTEM PROTEIN MNES"/>
    <property type="match status" value="1"/>
</dbReference>
<dbReference type="InterPro" id="IPR058533">
    <property type="entry name" value="Cation_efflux_TM"/>
</dbReference>
<feature type="transmembrane region" description="Helical" evidence="7">
    <location>
        <begin position="91"/>
        <end position="111"/>
    </location>
</feature>
<dbReference type="GO" id="GO:0016020">
    <property type="term" value="C:membrane"/>
    <property type="evidence" value="ECO:0007669"/>
    <property type="project" value="UniProtKB-SubCell"/>
</dbReference>
<comment type="similarity">
    <text evidence="2">Belongs to the cation diffusion facilitator (CDF) transporter (TC 2.A.4) family.</text>
</comment>
<evidence type="ECO:0000256" key="1">
    <source>
        <dbReference type="ARBA" id="ARBA00004141"/>
    </source>
</evidence>
<dbReference type="InterPro" id="IPR027470">
    <property type="entry name" value="Cation_efflux_CTD"/>
</dbReference>
<evidence type="ECO:0000256" key="2">
    <source>
        <dbReference type="ARBA" id="ARBA00008114"/>
    </source>
</evidence>
<evidence type="ECO:0000259" key="9">
    <source>
        <dbReference type="Pfam" id="PF16916"/>
    </source>
</evidence>
<dbReference type="NCBIfam" id="TIGR01297">
    <property type="entry name" value="CDF"/>
    <property type="match status" value="1"/>
</dbReference>
<sequence>MTNFLINKFLKNKKYSNSKYRKRAGILSGIIGIICNLIMFVGKMFVGIISSSIAVSADAFNNLADVGSSIVTIVGFKIASSPANPKHPFGFGRVEYISGLIISVAIIITGLEFAKSSIDKIFNPEKLNFDFVSIIILILSLILKLWLGIFNTKLGEIMDSSALKATALDSISDMISTGAILLSMLVTYFTHINVDGYAGILVACIVIYTGLKVIRESINPLLGQVPDLELVQEINNIVLSDGNILKISELFVHDYGPEKIVISLRVDMPKLLDIVKQHEIIDTLEKNLKNKFDCQAIIHVDPI</sequence>
<dbReference type="Pfam" id="PF16916">
    <property type="entry name" value="ZT_dimer"/>
    <property type="match status" value="1"/>
</dbReference>
<evidence type="ECO:0000256" key="6">
    <source>
        <dbReference type="ARBA" id="ARBA00023136"/>
    </source>
</evidence>
<feature type="transmembrane region" description="Helical" evidence="7">
    <location>
        <begin position="24"/>
        <end position="53"/>
    </location>
</feature>
<keyword evidence="4 7" id="KW-0812">Transmembrane</keyword>
<feature type="domain" description="Cation efflux protein transmembrane" evidence="8">
    <location>
        <begin position="30"/>
        <end position="222"/>
    </location>
</feature>
<accession>A0AA48I6Q9</accession>